<dbReference type="PANTHER" id="PTHR34858">
    <property type="entry name" value="CYSO-CYSTEINE PEPTIDASE"/>
    <property type="match status" value="1"/>
</dbReference>
<evidence type="ECO:0000256" key="5">
    <source>
        <dbReference type="ARBA" id="ARBA00023049"/>
    </source>
</evidence>
<dbReference type="InterPro" id="IPR051929">
    <property type="entry name" value="VirAsm_ModProt"/>
</dbReference>
<dbReference type="GO" id="GO:0006508">
    <property type="term" value="P:proteolysis"/>
    <property type="evidence" value="ECO:0007669"/>
    <property type="project" value="UniProtKB-KW"/>
</dbReference>
<dbReference type="InterPro" id="IPR028090">
    <property type="entry name" value="JAB_dom_prok"/>
</dbReference>
<evidence type="ECO:0000256" key="4">
    <source>
        <dbReference type="ARBA" id="ARBA00022833"/>
    </source>
</evidence>
<name>A0A511HHD3_9BACT</name>
<evidence type="ECO:0000256" key="1">
    <source>
        <dbReference type="ARBA" id="ARBA00022670"/>
    </source>
</evidence>
<dbReference type="PANTHER" id="PTHR34858:SF1">
    <property type="entry name" value="CYSO-CYSTEINE PEPTIDASE"/>
    <property type="match status" value="1"/>
</dbReference>
<evidence type="ECO:0000313" key="10">
    <source>
        <dbReference type="Proteomes" id="UP000321224"/>
    </source>
</evidence>
<keyword evidence="1" id="KW-0645">Protease</keyword>
<reference evidence="7 10" key="2">
    <citation type="submission" date="2019-07" db="EMBL/GenBank/DDBJ databases">
        <title>Whole genome shotgun sequence of Myxococcus virescens NBRC 100334.</title>
        <authorList>
            <person name="Hosoyama A."/>
            <person name="Uohara A."/>
            <person name="Ohji S."/>
            <person name="Ichikawa N."/>
        </authorList>
    </citation>
    <scope>NUCLEOTIDE SEQUENCE [LARGE SCALE GENOMIC DNA]</scope>
    <source>
        <strain evidence="7 10">NBRC 100334</strain>
    </source>
</reference>
<dbReference type="Pfam" id="PF14464">
    <property type="entry name" value="Prok-JAB"/>
    <property type="match status" value="1"/>
</dbReference>
<dbReference type="CDD" id="cd08073">
    <property type="entry name" value="MPN_NLPC_P60"/>
    <property type="match status" value="1"/>
</dbReference>
<keyword evidence="2" id="KW-0479">Metal-binding</keyword>
<evidence type="ECO:0000313" key="7">
    <source>
        <dbReference type="EMBL" id="GEL72983.1"/>
    </source>
</evidence>
<evidence type="ECO:0000313" key="8">
    <source>
        <dbReference type="EMBL" id="SDE07800.1"/>
    </source>
</evidence>
<keyword evidence="9" id="KW-1185">Reference proteome</keyword>
<dbReference type="AlphaFoldDB" id="A0A511HHD3"/>
<accession>A0A511HHD3</accession>
<dbReference type="EMBL" id="BJVY01000029">
    <property type="protein sequence ID" value="GEL72983.1"/>
    <property type="molecule type" value="Genomic_DNA"/>
</dbReference>
<organism evidence="7 10">
    <name type="scientific">Myxococcus virescens</name>
    <dbReference type="NCBI Taxonomy" id="83456"/>
    <lineage>
        <taxon>Bacteria</taxon>
        <taxon>Pseudomonadati</taxon>
        <taxon>Myxococcota</taxon>
        <taxon>Myxococcia</taxon>
        <taxon>Myxococcales</taxon>
        <taxon>Cystobacterineae</taxon>
        <taxon>Myxococcaceae</taxon>
        <taxon>Myxococcus</taxon>
    </lineage>
</organism>
<dbReference type="Proteomes" id="UP000198717">
    <property type="component" value="Unassembled WGS sequence"/>
</dbReference>
<evidence type="ECO:0000313" key="9">
    <source>
        <dbReference type="Proteomes" id="UP000198717"/>
    </source>
</evidence>
<reference evidence="8 9" key="1">
    <citation type="submission" date="2016-10" db="EMBL/GenBank/DDBJ databases">
        <authorList>
            <person name="Varghese N."/>
            <person name="Submissions S."/>
        </authorList>
    </citation>
    <scope>NUCLEOTIDE SEQUENCE [LARGE SCALE GENOMIC DNA]</scope>
    <source>
        <strain evidence="8 9">DSM 2260</strain>
    </source>
</reference>
<dbReference type="SUPFAM" id="SSF102712">
    <property type="entry name" value="JAB1/MPN domain"/>
    <property type="match status" value="1"/>
</dbReference>
<proteinExistence type="predicted"/>
<evidence type="ECO:0000259" key="6">
    <source>
        <dbReference type="Pfam" id="PF14464"/>
    </source>
</evidence>
<keyword evidence="8" id="KW-0647">Proteasome</keyword>
<dbReference type="Gene3D" id="3.40.140.10">
    <property type="entry name" value="Cytidine Deaminase, domain 2"/>
    <property type="match status" value="1"/>
</dbReference>
<keyword evidence="3" id="KW-0378">Hydrolase</keyword>
<dbReference type="GO" id="GO:0000502">
    <property type="term" value="C:proteasome complex"/>
    <property type="evidence" value="ECO:0007669"/>
    <property type="project" value="UniProtKB-KW"/>
</dbReference>
<dbReference type="EMBL" id="FNAJ01000004">
    <property type="protein sequence ID" value="SDE07800.1"/>
    <property type="molecule type" value="Genomic_DNA"/>
</dbReference>
<comment type="caution">
    <text evidence="7">The sequence shown here is derived from an EMBL/GenBank/DDBJ whole genome shotgun (WGS) entry which is preliminary data.</text>
</comment>
<protein>
    <submittedName>
        <fullName evidence="8">Proteasome lid subunit RPN8/RPN11, contains Jab1/MPN metalloenzyme (JAMM) motif</fullName>
    </submittedName>
</protein>
<gene>
    <name evidence="7" type="ORF">MVI01_47670</name>
    <name evidence="8" type="ORF">SAMN04488504_10490</name>
</gene>
<keyword evidence="5" id="KW-0482">Metalloprotease</keyword>
<dbReference type="GO" id="GO:0008235">
    <property type="term" value="F:metalloexopeptidase activity"/>
    <property type="evidence" value="ECO:0007669"/>
    <property type="project" value="TreeGrafter"/>
</dbReference>
<evidence type="ECO:0000256" key="3">
    <source>
        <dbReference type="ARBA" id="ARBA00022801"/>
    </source>
</evidence>
<keyword evidence="4" id="KW-0862">Zinc</keyword>
<feature type="domain" description="JAB" evidence="6">
    <location>
        <begin position="25"/>
        <end position="72"/>
    </location>
</feature>
<sequence length="121" mass="13311">MVAAAGEQRYVPCRKQAEGQAHFIIHPEGYAGAEAEGEVLAVVHSHPNAAPEPSETDRVSVERWGLPWLIVNVPLGYWRLWHPTGYQPLLVGRPFSHGVLDCFSLIRDYFSSTCGGGERGV</sequence>
<evidence type="ECO:0000256" key="2">
    <source>
        <dbReference type="ARBA" id="ARBA00022723"/>
    </source>
</evidence>
<dbReference type="GO" id="GO:0008270">
    <property type="term" value="F:zinc ion binding"/>
    <property type="evidence" value="ECO:0007669"/>
    <property type="project" value="TreeGrafter"/>
</dbReference>
<dbReference type="Proteomes" id="UP000321224">
    <property type="component" value="Unassembled WGS sequence"/>
</dbReference>